<evidence type="ECO:0000313" key="2">
    <source>
        <dbReference type="EMBL" id="AFM13302.1"/>
    </source>
</evidence>
<gene>
    <name evidence="2" type="ordered locus">Turpa_2662</name>
</gene>
<accession>I4B7P5</accession>
<dbReference type="KEGG" id="tpx:Turpa_2662"/>
<feature type="domain" description="ISXO2-like transposase" evidence="1">
    <location>
        <begin position="186"/>
        <end position="337"/>
    </location>
</feature>
<dbReference type="PATRIC" id="fig|869212.3.peg.2684"/>
<dbReference type="SMART" id="SM01126">
    <property type="entry name" value="DDE_Tnp_IS1595"/>
    <property type="match status" value="1"/>
</dbReference>
<evidence type="ECO:0000313" key="3">
    <source>
        <dbReference type="Proteomes" id="UP000006048"/>
    </source>
</evidence>
<dbReference type="STRING" id="869212.Turpa_2662"/>
<reference evidence="2 3" key="1">
    <citation type="submission" date="2012-06" db="EMBL/GenBank/DDBJ databases">
        <title>The complete chromosome of genome of Turneriella parva DSM 21527.</title>
        <authorList>
            <consortium name="US DOE Joint Genome Institute (JGI-PGF)"/>
            <person name="Lucas S."/>
            <person name="Han J."/>
            <person name="Lapidus A."/>
            <person name="Bruce D."/>
            <person name="Goodwin L."/>
            <person name="Pitluck S."/>
            <person name="Peters L."/>
            <person name="Kyrpides N."/>
            <person name="Mavromatis K."/>
            <person name="Ivanova N."/>
            <person name="Mikhailova N."/>
            <person name="Chertkov O."/>
            <person name="Detter J.C."/>
            <person name="Tapia R."/>
            <person name="Han C."/>
            <person name="Land M."/>
            <person name="Hauser L."/>
            <person name="Markowitz V."/>
            <person name="Cheng J.-F."/>
            <person name="Hugenholtz P."/>
            <person name="Woyke T."/>
            <person name="Wu D."/>
            <person name="Gronow S."/>
            <person name="Wellnitz S."/>
            <person name="Brambilla E."/>
            <person name="Klenk H.-P."/>
            <person name="Eisen J.A."/>
        </authorList>
    </citation>
    <scope>NUCLEOTIDE SEQUENCE [LARGE SCALE GENOMIC DNA]</scope>
    <source>
        <strain evidence="3">ATCC BAA-1111 / DSM 21527 / NCTC 11395 / H</strain>
    </source>
</reference>
<dbReference type="InterPro" id="IPR024445">
    <property type="entry name" value="Tnp_ISXO2-like"/>
</dbReference>
<dbReference type="EMBL" id="CP002959">
    <property type="protein sequence ID" value="AFM13302.1"/>
    <property type="molecule type" value="Genomic_DNA"/>
</dbReference>
<dbReference type="AlphaFoldDB" id="I4B7P5"/>
<dbReference type="Proteomes" id="UP000006048">
    <property type="component" value="Chromosome"/>
</dbReference>
<keyword evidence="3" id="KW-1185">Reference proteome</keyword>
<name>I4B7P5_TURPD</name>
<proteinExistence type="predicted"/>
<dbReference type="HOGENOM" id="CLU_477286_0_0_12"/>
<protein>
    <recommendedName>
        <fullName evidence="1">ISXO2-like transposase domain-containing protein</fullName>
    </recommendedName>
</protein>
<organism evidence="2 3">
    <name type="scientific">Turneriella parva (strain ATCC BAA-1111 / DSM 21527 / NCTC 11395 / H)</name>
    <name type="common">Leptospira parva</name>
    <dbReference type="NCBI Taxonomy" id="869212"/>
    <lineage>
        <taxon>Bacteria</taxon>
        <taxon>Pseudomonadati</taxon>
        <taxon>Spirochaetota</taxon>
        <taxon>Spirochaetia</taxon>
        <taxon>Leptospirales</taxon>
        <taxon>Leptospiraceae</taxon>
        <taxon>Turneriella</taxon>
    </lineage>
</organism>
<dbReference type="Pfam" id="PF12762">
    <property type="entry name" value="DDE_Tnp_IS1595"/>
    <property type="match status" value="1"/>
</dbReference>
<sequence>MSLTTHTNPSYTPNQPFNRRSIPGAQAYTDLAINLLNNLYPKTCPTCRIPLTKSISTRAYVIRCPTCHYQGSRYVGTPLAGLKIPLWMFGWALNESLERYPKVLTASEIQKRLGVAKNTATLIKRRLQLLAAEHLPKLNARIYQDLEKNLGNVNFPREDDKDLSKIIAGKAIPQVDTCALYSTSSRANGGRKRWKHGGLTASIYMSDKLGGEQKGILVQTLAWKNGPVIYQSVPDNRGETLRPMLDKYIPKNVPVFTDEGYKFYYRINKNHRMINHSLKSKDKRHRFSRERWSRHGINTQCVEGHNRNLKHNFGSGYGYIKPKWSQLYLDEYAFWRNVRYYGWEALLVGAGSEGRGAGSGGGELGNFSAQTTSRGEAASVGFVRNNYPRKTSKISESLPQHFYQALTLEDRKVKSQPLYRNRRDQRIQALLKTDSSGLLAAALKEFSEFWPGSQDFQRAKQKQYAHIAAVLWENLPGEGWCSLSEMLDEIDIDRKKSYRILRKWFALNLIELIDRSSPTAVNLKYEFDIRKKQPTLPDLLYVLDRSNLKEFNANARTLIPKTYVPKKARQK</sequence>
<evidence type="ECO:0000259" key="1">
    <source>
        <dbReference type="SMART" id="SM01126"/>
    </source>
</evidence>